<dbReference type="AlphaFoldDB" id="A0A149UMS8"/>
<sequence length="118" mass="13022">MATGRLRRPVFILHTGKNWMDTKQITDRERRFLRAILPPRQTRKSQEDRLKALAGALQTSALSIAGIGIITPLLTATVPVSLSHMIVAGCGSLFMEGISLLILAYIPYPPDEEKTDHG</sequence>
<dbReference type="Proteomes" id="UP000075377">
    <property type="component" value="Unassembled WGS sequence"/>
</dbReference>
<reference evidence="2 3" key="1">
    <citation type="submission" date="2015-06" db="EMBL/GenBank/DDBJ databases">
        <title>Improved classification and identification of acetic acid bacteria using matrix-assisted laser desorption/ionization time-of-flight mass spectrometry; Gluconobacter nephelii and Gluconobacter uchimurae are later heterotypic synonyms of Gluconobacter japonicus and Gluconobacter oxydans, respectively.</title>
        <authorList>
            <person name="Li L."/>
            <person name="Cleenwerck I."/>
            <person name="De Vuyst L."/>
            <person name="Vandamme P."/>
        </authorList>
    </citation>
    <scope>NUCLEOTIDE SEQUENCE [LARGE SCALE GENOMIC DNA]</scope>
    <source>
        <strain evidence="2 3">LMG 1699</strain>
    </source>
</reference>
<dbReference type="EMBL" id="LHZX01000288">
    <property type="protein sequence ID" value="KXV69309.1"/>
    <property type="molecule type" value="Genomic_DNA"/>
</dbReference>
<evidence type="ECO:0000313" key="3">
    <source>
        <dbReference type="Proteomes" id="UP000075377"/>
    </source>
</evidence>
<feature type="transmembrane region" description="Helical" evidence="1">
    <location>
        <begin position="86"/>
        <end position="106"/>
    </location>
</feature>
<organism evidence="2 3">
    <name type="scientific">Acetobacter malorum</name>
    <dbReference type="NCBI Taxonomy" id="178901"/>
    <lineage>
        <taxon>Bacteria</taxon>
        <taxon>Pseudomonadati</taxon>
        <taxon>Pseudomonadota</taxon>
        <taxon>Alphaproteobacteria</taxon>
        <taxon>Acetobacterales</taxon>
        <taxon>Acetobacteraceae</taxon>
        <taxon>Acetobacter</taxon>
    </lineage>
</organism>
<gene>
    <name evidence="2" type="ORF">AD951_07280</name>
</gene>
<name>A0A149UMS8_9PROT</name>
<keyword evidence="1" id="KW-0472">Membrane</keyword>
<comment type="caution">
    <text evidence="2">The sequence shown here is derived from an EMBL/GenBank/DDBJ whole genome shotgun (WGS) entry which is preliminary data.</text>
</comment>
<keyword evidence="1" id="KW-1133">Transmembrane helix</keyword>
<feature type="transmembrane region" description="Helical" evidence="1">
    <location>
        <begin position="52"/>
        <end position="74"/>
    </location>
</feature>
<evidence type="ECO:0000313" key="2">
    <source>
        <dbReference type="EMBL" id="KXV69309.1"/>
    </source>
</evidence>
<dbReference type="PATRIC" id="fig|178901.14.peg.829"/>
<accession>A0A149UMS8</accession>
<protein>
    <submittedName>
        <fullName evidence="2">Uncharacterized protein</fullName>
    </submittedName>
</protein>
<evidence type="ECO:0000256" key="1">
    <source>
        <dbReference type="SAM" id="Phobius"/>
    </source>
</evidence>
<proteinExistence type="predicted"/>
<keyword evidence="1" id="KW-0812">Transmembrane</keyword>